<accession>A0A8S1H6I8</accession>
<keyword evidence="4" id="KW-1133">Transmembrane helix</keyword>
<sequence length="272" mass="30378">MASTWERMSKVIERYERLTLGEIRELKKLQRAAIEKRASDNAVARNQIKRLEDQLLNGLEKILRMRNEVESDDQELFDQRIEPIRKQIQSTVSLNRQLPPLKETSSGNPFLNDGENIDESNPYEVETQRYAQESDARVQELRSIAEDAREKAKTTVKIQQDMQDLESIFSELSRIVHEQHEVVDSIEEHVERATEDVKRGNQQLKKAVASKTAKAPFVAAVVGGLALGGPVGVAAGSAVAGVAAGIGGLVAGVYTGRYFKNVVKKDCETDYQ</sequence>
<dbReference type="SMART" id="SM00397">
    <property type="entry name" value="t_SNARE"/>
    <property type="match status" value="1"/>
</dbReference>
<dbReference type="GO" id="GO:0000149">
    <property type="term" value="F:SNARE binding"/>
    <property type="evidence" value="ECO:0007669"/>
    <property type="project" value="TreeGrafter"/>
</dbReference>
<dbReference type="SUPFAM" id="SSF47661">
    <property type="entry name" value="t-snare proteins"/>
    <property type="match status" value="1"/>
</dbReference>
<dbReference type="Pfam" id="PF26585">
    <property type="entry name" value="STX17_N"/>
    <property type="match status" value="1"/>
</dbReference>
<protein>
    <recommendedName>
        <fullName evidence="5">t-SNARE coiled-coil homology domain-containing protein</fullName>
    </recommendedName>
</protein>
<keyword evidence="4" id="KW-0472">Membrane</keyword>
<feature type="transmembrane region" description="Helical" evidence="4">
    <location>
        <begin position="208"/>
        <end position="227"/>
    </location>
</feature>
<evidence type="ECO:0000256" key="2">
    <source>
        <dbReference type="SAM" id="Coils"/>
    </source>
</evidence>
<keyword evidence="4" id="KW-0812">Transmembrane</keyword>
<dbReference type="EMBL" id="CAJGYM010000018">
    <property type="protein sequence ID" value="CAD6190881.1"/>
    <property type="molecule type" value="Genomic_DNA"/>
</dbReference>
<dbReference type="GO" id="GO:0008021">
    <property type="term" value="C:synaptic vesicle"/>
    <property type="evidence" value="ECO:0007669"/>
    <property type="project" value="TreeGrafter"/>
</dbReference>
<dbReference type="InterPro" id="IPR045242">
    <property type="entry name" value="Syntaxin"/>
</dbReference>
<dbReference type="Gene3D" id="1.20.5.110">
    <property type="match status" value="1"/>
</dbReference>
<keyword evidence="7" id="KW-1185">Reference proteome</keyword>
<feature type="coiled-coil region" evidence="2">
    <location>
        <begin position="34"/>
        <end position="68"/>
    </location>
</feature>
<feature type="transmembrane region" description="Helical" evidence="4">
    <location>
        <begin position="233"/>
        <end position="255"/>
    </location>
</feature>
<reference evidence="6" key="1">
    <citation type="submission" date="2020-10" db="EMBL/GenBank/DDBJ databases">
        <authorList>
            <person name="Kikuchi T."/>
        </authorList>
    </citation>
    <scope>NUCLEOTIDE SEQUENCE</scope>
    <source>
        <strain evidence="6">NKZ352</strain>
    </source>
</reference>
<dbReference type="InterPro" id="IPR059001">
    <property type="entry name" value="STX17_N"/>
</dbReference>
<keyword evidence="2" id="KW-0175">Coiled coil</keyword>
<feature type="domain" description="T-SNARE coiled-coil homology" evidence="5">
    <location>
        <begin position="145"/>
        <end position="207"/>
    </location>
</feature>
<evidence type="ECO:0000256" key="1">
    <source>
        <dbReference type="ARBA" id="ARBA00009063"/>
    </source>
</evidence>
<dbReference type="GO" id="GO:0048278">
    <property type="term" value="P:vesicle docking"/>
    <property type="evidence" value="ECO:0007669"/>
    <property type="project" value="TreeGrafter"/>
</dbReference>
<dbReference type="GO" id="GO:0005484">
    <property type="term" value="F:SNAP receptor activity"/>
    <property type="evidence" value="ECO:0007669"/>
    <property type="project" value="TreeGrafter"/>
</dbReference>
<evidence type="ECO:0000313" key="6">
    <source>
        <dbReference type="EMBL" id="CAD6190881.1"/>
    </source>
</evidence>
<evidence type="ECO:0000259" key="5">
    <source>
        <dbReference type="PROSITE" id="PS50192"/>
    </source>
</evidence>
<dbReference type="InterPro" id="IPR010989">
    <property type="entry name" value="SNARE"/>
</dbReference>
<dbReference type="Pfam" id="PF05739">
    <property type="entry name" value="SNARE"/>
    <property type="match status" value="1"/>
</dbReference>
<organism evidence="6 7">
    <name type="scientific">Caenorhabditis auriculariae</name>
    <dbReference type="NCBI Taxonomy" id="2777116"/>
    <lineage>
        <taxon>Eukaryota</taxon>
        <taxon>Metazoa</taxon>
        <taxon>Ecdysozoa</taxon>
        <taxon>Nematoda</taxon>
        <taxon>Chromadorea</taxon>
        <taxon>Rhabditida</taxon>
        <taxon>Rhabditina</taxon>
        <taxon>Rhabditomorpha</taxon>
        <taxon>Rhabditoidea</taxon>
        <taxon>Rhabditidae</taxon>
        <taxon>Peloderinae</taxon>
        <taxon>Caenorhabditis</taxon>
    </lineage>
</organism>
<evidence type="ECO:0000313" key="7">
    <source>
        <dbReference type="Proteomes" id="UP000835052"/>
    </source>
</evidence>
<feature type="region of interest" description="Disordered" evidence="3">
    <location>
        <begin position="99"/>
        <end position="119"/>
    </location>
</feature>
<dbReference type="GO" id="GO:0006906">
    <property type="term" value="P:vesicle fusion"/>
    <property type="evidence" value="ECO:0007669"/>
    <property type="project" value="TreeGrafter"/>
</dbReference>
<evidence type="ECO:0000256" key="3">
    <source>
        <dbReference type="SAM" id="MobiDB-lite"/>
    </source>
</evidence>
<proteinExistence type="inferred from homology"/>
<dbReference type="PANTHER" id="PTHR19957:SF417">
    <property type="entry name" value="T-SNARE COILED-COIL HOMOLOGY DOMAIN-CONTAINING PROTEIN"/>
    <property type="match status" value="1"/>
</dbReference>
<dbReference type="AlphaFoldDB" id="A0A8S1H6I8"/>
<dbReference type="Proteomes" id="UP000835052">
    <property type="component" value="Unassembled WGS sequence"/>
</dbReference>
<dbReference type="GO" id="GO:0031201">
    <property type="term" value="C:SNARE complex"/>
    <property type="evidence" value="ECO:0007669"/>
    <property type="project" value="TreeGrafter"/>
</dbReference>
<comment type="similarity">
    <text evidence="1">Belongs to the syntaxin family.</text>
</comment>
<gene>
    <name evidence="6" type="ORF">CAUJ_LOCUS6800</name>
</gene>
<dbReference type="OrthoDB" id="75754at2759"/>
<evidence type="ECO:0000256" key="4">
    <source>
        <dbReference type="SAM" id="Phobius"/>
    </source>
</evidence>
<dbReference type="PANTHER" id="PTHR19957">
    <property type="entry name" value="SYNTAXIN"/>
    <property type="match status" value="1"/>
</dbReference>
<dbReference type="InterPro" id="IPR000727">
    <property type="entry name" value="T_SNARE_dom"/>
</dbReference>
<dbReference type="GO" id="GO:0006886">
    <property type="term" value="P:intracellular protein transport"/>
    <property type="evidence" value="ECO:0007669"/>
    <property type="project" value="TreeGrafter"/>
</dbReference>
<comment type="caution">
    <text evidence="6">The sequence shown here is derived from an EMBL/GenBank/DDBJ whole genome shotgun (WGS) entry which is preliminary data.</text>
</comment>
<dbReference type="PROSITE" id="PS50192">
    <property type="entry name" value="T_SNARE"/>
    <property type="match status" value="1"/>
</dbReference>
<name>A0A8S1H6I8_9PELO</name>